<evidence type="ECO:0000259" key="1">
    <source>
        <dbReference type="Pfam" id="PF01551"/>
    </source>
</evidence>
<comment type="caution">
    <text evidence="2">The sequence shown here is derived from an EMBL/GenBank/DDBJ whole genome shotgun (WGS) entry which is preliminary data.</text>
</comment>
<dbReference type="PANTHER" id="PTHR21666:SF270">
    <property type="entry name" value="MUREIN HYDROLASE ACTIVATOR ENVC"/>
    <property type="match status" value="1"/>
</dbReference>
<dbReference type="RefSeq" id="WP_116071408.1">
    <property type="nucleotide sequence ID" value="NZ_BONB01000003.1"/>
</dbReference>
<dbReference type="OrthoDB" id="9809488at2"/>
<dbReference type="Pfam" id="PF01551">
    <property type="entry name" value="Peptidase_M23"/>
    <property type="match status" value="1"/>
</dbReference>
<dbReference type="AlphaFoldDB" id="A0A3D9ZVM4"/>
<proteinExistence type="predicted"/>
<feature type="domain" description="M23ase beta-sheet core" evidence="1">
    <location>
        <begin position="115"/>
        <end position="172"/>
    </location>
</feature>
<dbReference type="Proteomes" id="UP000256913">
    <property type="component" value="Unassembled WGS sequence"/>
</dbReference>
<evidence type="ECO:0000313" key="3">
    <source>
        <dbReference type="Proteomes" id="UP000256913"/>
    </source>
</evidence>
<dbReference type="PANTHER" id="PTHR21666">
    <property type="entry name" value="PEPTIDASE-RELATED"/>
    <property type="match status" value="1"/>
</dbReference>
<dbReference type="InterPro" id="IPR050570">
    <property type="entry name" value="Cell_wall_metabolism_enzyme"/>
</dbReference>
<dbReference type="SUPFAM" id="SSF51261">
    <property type="entry name" value="Duplicated hybrid motif"/>
    <property type="match status" value="1"/>
</dbReference>
<accession>A0A3D9ZVM4</accession>
<dbReference type="GO" id="GO:0004222">
    <property type="term" value="F:metalloendopeptidase activity"/>
    <property type="evidence" value="ECO:0007669"/>
    <property type="project" value="TreeGrafter"/>
</dbReference>
<evidence type="ECO:0000313" key="2">
    <source>
        <dbReference type="EMBL" id="REG00114.1"/>
    </source>
</evidence>
<dbReference type="EMBL" id="QUMQ01000001">
    <property type="protein sequence ID" value="REG00114.1"/>
    <property type="molecule type" value="Genomic_DNA"/>
</dbReference>
<reference evidence="2 3" key="1">
    <citation type="submission" date="2018-08" db="EMBL/GenBank/DDBJ databases">
        <title>Sequencing the genomes of 1000 actinobacteria strains.</title>
        <authorList>
            <person name="Klenk H.-P."/>
        </authorList>
    </citation>
    <scope>NUCLEOTIDE SEQUENCE [LARGE SCALE GENOMIC DNA]</scope>
    <source>
        <strain evidence="2 3">DSM 44099</strain>
    </source>
</reference>
<dbReference type="Gene3D" id="2.70.70.10">
    <property type="entry name" value="Glucose Permease (Domain IIA)"/>
    <property type="match status" value="1"/>
</dbReference>
<sequence>MLLALPFRGTWRVRNSPARRVPSHGTHLFATTYAMDFIAVRDGRTAPTRDWRTLLATEPPDRFFAFGLPILAPAAGTVAAVHSGAPDHEARRSPLALAGYALTQASRAGGGAAAIAGNHVILAVEGGYVVLAHLRAGSVRVRVGDAVVAGQEVGLCGNSGNSTQPHLHLQAMDGLDPFAARGLPMEFRSYRVSGRPGIVDRGVPGESEIVEPG</sequence>
<gene>
    <name evidence="2" type="ORF">DFJ67_6160</name>
</gene>
<dbReference type="InterPro" id="IPR011055">
    <property type="entry name" value="Dup_hybrid_motif"/>
</dbReference>
<organism evidence="2 3">
    <name type="scientific">Asanoa ferruginea</name>
    <dbReference type="NCBI Taxonomy" id="53367"/>
    <lineage>
        <taxon>Bacteria</taxon>
        <taxon>Bacillati</taxon>
        <taxon>Actinomycetota</taxon>
        <taxon>Actinomycetes</taxon>
        <taxon>Micromonosporales</taxon>
        <taxon>Micromonosporaceae</taxon>
        <taxon>Asanoa</taxon>
    </lineage>
</organism>
<dbReference type="CDD" id="cd12797">
    <property type="entry name" value="M23_peptidase"/>
    <property type="match status" value="1"/>
</dbReference>
<dbReference type="InterPro" id="IPR016047">
    <property type="entry name" value="M23ase_b-sheet_dom"/>
</dbReference>
<protein>
    <submittedName>
        <fullName evidence="2">Peptidase M23-like protein</fullName>
    </submittedName>
</protein>
<keyword evidence="3" id="KW-1185">Reference proteome</keyword>
<name>A0A3D9ZVM4_9ACTN</name>